<dbReference type="EMBL" id="LNQE01000900">
    <property type="protein sequence ID" value="KUG23534.1"/>
    <property type="molecule type" value="Genomic_DNA"/>
</dbReference>
<name>A0A0W8FS40_9ZZZZ</name>
<protein>
    <submittedName>
        <fullName evidence="2">Putative acetyl-coa synthetase (Adp-forming)</fullName>
    </submittedName>
</protein>
<dbReference type="InterPro" id="IPR000182">
    <property type="entry name" value="GNAT_dom"/>
</dbReference>
<proteinExistence type="predicted"/>
<comment type="caution">
    <text evidence="2">The sequence shown here is derived from an EMBL/GenBank/DDBJ whole genome shotgun (WGS) entry which is preliminary data.</text>
</comment>
<dbReference type="CDD" id="cd04301">
    <property type="entry name" value="NAT_SF"/>
    <property type="match status" value="1"/>
</dbReference>
<feature type="domain" description="N-acetyltransferase" evidence="1">
    <location>
        <begin position="1"/>
        <end position="156"/>
    </location>
</feature>
<organism evidence="2">
    <name type="scientific">hydrocarbon metagenome</name>
    <dbReference type="NCBI Taxonomy" id="938273"/>
    <lineage>
        <taxon>unclassified sequences</taxon>
        <taxon>metagenomes</taxon>
        <taxon>ecological metagenomes</taxon>
    </lineage>
</organism>
<reference evidence="2" key="1">
    <citation type="journal article" date="2015" name="Proc. Natl. Acad. Sci. U.S.A.">
        <title>Networks of energetic and metabolic interactions define dynamics in microbial communities.</title>
        <authorList>
            <person name="Embree M."/>
            <person name="Liu J.K."/>
            <person name="Al-Bassam M.M."/>
            <person name="Zengler K."/>
        </authorList>
    </citation>
    <scope>NUCLEOTIDE SEQUENCE</scope>
</reference>
<accession>A0A0W8FS40</accession>
<dbReference type="PROSITE" id="PS51186">
    <property type="entry name" value="GNAT"/>
    <property type="match status" value="1"/>
</dbReference>
<dbReference type="Gene3D" id="3.40.630.30">
    <property type="match status" value="1"/>
</dbReference>
<dbReference type="GO" id="GO:0016747">
    <property type="term" value="F:acyltransferase activity, transferring groups other than amino-acyl groups"/>
    <property type="evidence" value="ECO:0007669"/>
    <property type="project" value="InterPro"/>
</dbReference>
<evidence type="ECO:0000259" key="1">
    <source>
        <dbReference type="PROSITE" id="PS51186"/>
    </source>
</evidence>
<sequence>MSIRPIRIDDSGMEQEFIRHLSKESRYFRFMASIRELSPKKLKYFTEIDYDRHMAFVATIMSEDKELEIGVARYVNTEFPGSCEFGVTVDDAWHGSGLAGLLMTSLEDTARECGFKTMEGIVLPSNNKMLKFAQKRGFKTHYVKGEADTVHIALQL</sequence>
<evidence type="ECO:0000313" key="2">
    <source>
        <dbReference type="EMBL" id="KUG23534.1"/>
    </source>
</evidence>
<dbReference type="Pfam" id="PF00583">
    <property type="entry name" value="Acetyltransf_1"/>
    <property type="match status" value="1"/>
</dbReference>
<dbReference type="SUPFAM" id="SSF55729">
    <property type="entry name" value="Acyl-CoA N-acyltransferases (Nat)"/>
    <property type="match status" value="1"/>
</dbReference>
<gene>
    <name evidence="2" type="ORF">ASZ90_006680</name>
</gene>
<dbReference type="AlphaFoldDB" id="A0A0W8FS40"/>
<dbReference type="InterPro" id="IPR016181">
    <property type="entry name" value="Acyl_CoA_acyltransferase"/>
</dbReference>